<feature type="transmembrane region" description="Helical" evidence="1">
    <location>
        <begin position="43"/>
        <end position="60"/>
    </location>
</feature>
<feature type="transmembrane region" description="Helical" evidence="1">
    <location>
        <begin position="20"/>
        <end position="37"/>
    </location>
</feature>
<gene>
    <name evidence="2" type="ORF">PABY_07250</name>
</gene>
<keyword evidence="1" id="KW-1133">Transmembrane helix</keyword>
<sequence>MEPGKQPASREMLPPRPDIGAVAVALAVMGIVAAKGAPPSVALITGVVVGIIALPILFLVREMALFHSRKPLRPEEAGLVAEWLRKAGGAVGAGEVTVLYTYRRGAGLQVMQLGSPVHSEALQGSLLALIHRAAWNALPAALSSGSRVYIAVPARIMERLYSISGRSRSSVYLHLRSRDQVRMVYRILRELAQAVNRGASRLYIAYMATKAFARLLVAGAIRLDPSLAEKVDSLVPAEPPWIRRSVARQLDEEAAQAIEP</sequence>
<evidence type="ECO:0000313" key="2">
    <source>
        <dbReference type="EMBL" id="BES81158.1"/>
    </source>
</evidence>
<dbReference type="RefSeq" id="WP_338252013.1">
    <property type="nucleotide sequence ID" value="NZ_AP028907.1"/>
</dbReference>
<keyword evidence="1" id="KW-0812">Transmembrane</keyword>
<proteinExistence type="predicted"/>
<keyword evidence="3" id="KW-1185">Reference proteome</keyword>
<name>A0ABN6ZRV1_9CREN</name>
<protein>
    <submittedName>
        <fullName evidence="2">Uncharacterized protein</fullName>
    </submittedName>
</protein>
<keyword evidence="1" id="KW-0472">Membrane</keyword>
<evidence type="ECO:0000256" key="1">
    <source>
        <dbReference type="SAM" id="Phobius"/>
    </source>
</evidence>
<organism evidence="2 3">
    <name type="scientific">Pyrodictium abyssi</name>
    <dbReference type="NCBI Taxonomy" id="54256"/>
    <lineage>
        <taxon>Archaea</taxon>
        <taxon>Thermoproteota</taxon>
        <taxon>Thermoprotei</taxon>
        <taxon>Desulfurococcales</taxon>
        <taxon>Pyrodictiaceae</taxon>
        <taxon>Pyrodictium</taxon>
    </lineage>
</organism>
<dbReference type="Proteomes" id="UP001341135">
    <property type="component" value="Chromosome"/>
</dbReference>
<reference evidence="2 3" key="1">
    <citation type="submission" date="2023-09" db="EMBL/GenBank/DDBJ databases">
        <title>Pyrofollis japonicus gen. nov. sp. nov., a novel member of the family Pyrodictiaceae isolated from the Iheya North hydrothermal field.</title>
        <authorList>
            <person name="Miyazaki U."/>
            <person name="Sanari M."/>
            <person name="Tame A."/>
            <person name="Kitajima M."/>
            <person name="Okamoto A."/>
            <person name="Sawayama S."/>
            <person name="Miyazaki J."/>
            <person name="Takai K."/>
            <person name="Nakagawa S."/>
        </authorList>
    </citation>
    <scope>NUCLEOTIDE SEQUENCE [LARGE SCALE GENOMIC DNA]</scope>
    <source>
        <strain evidence="2 3">AV2</strain>
    </source>
</reference>
<dbReference type="GeneID" id="89288748"/>
<accession>A0ABN6ZRV1</accession>
<evidence type="ECO:0000313" key="3">
    <source>
        <dbReference type="Proteomes" id="UP001341135"/>
    </source>
</evidence>
<dbReference type="EMBL" id="AP028907">
    <property type="protein sequence ID" value="BES81158.1"/>
    <property type="molecule type" value="Genomic_DNA"/>
</dbReference>